<evidence type="ECO:0000313" key="3">
    <source>
        <dbReference type="Proteomes" id="UP000284202"/>
    </source>
</evidence>
<evidence type="ECO:0000313" key="2">
    <source>
        <dbReference type="EMBL" id="RJE89499.1"/>
    </source>
</evidence>
<keyword evidence="1" id="KW-0812">Transmembrane</keyword>
<comment type="caution">
    <text evidence="2">The sequence shown here is derived from an EMBL/GenBank/DDBJ whole genome shotgun (WGS) entry which is preliminary data.</text>
</comment>
<protein>
    <submittedName>
        <fullName evidence="2">Uncharacterized protein</fullName>
    </submittedName>
</protein>
<proteinExistence type="predicted"/>
<keyword evidence="1" id="KW-1133">Transmembrane helix</keyword>
<keyword evidence="3" id="KW-1185">Reference proteome</keyword>
<dbReference type="AlphaFoldDB" id="A0A418T8F2"/>
<feature type="transmembrane region" description="Helical" evidence="1">
    <location>
        <begin position="42"/>
        <end position="66"/>
    </location>
</feature>
<evidence type="ECO:0000256" key="1">
    <source>
        <dbReference type="SAM" id="Phobius"/>
    </source>
</evidence>
<sequence>MILDHLSGGFHDPDSACHLPAGFAAPATIAGYALVHGIAKNLIGAGLAVILLGGIGGLVIGISAIAPLNVLGEWVLSD</sequence>
<keyword evidence="1" id="KW-0472">Membrane</keyword>
<name>A0A418T8F2_9RHOB</name>
<reference evidence="3" key="1">
    <citation type="submission" date="2018-09" db="EMBL/GenBank/DDBJ databases">
        <title>Acidovorax cavernicola nov. sp. isolated from Gruta de las Maravillas (Aracena, Spain).</title>
        <authorList>
            <person name="Jurado V."/>
            <person name="Gutierrez-Patricio S."/>
            <person name="Gonzalez-Pimentel J.L."/>
            <person name="Miller A.Z."/>
            <person name="Laiz L."/>
            <person name="Saiz-Jimenez C."/>
        </authorList>
    </citation>
    <scope>NUCLEOTIDE SEQUENCE [LARGE SCALE GENOMIC DNA]</scope>
    <source>
        <strain evidence="3">1011MAR3C25</strain>
    </source>
</reference>
<dbReference type="Proteomes" id="UP000284202">
    <property type="component" value="Unassembled WGS sequence"/>
</dbReference>
<organism evidence="2 3">
    <name type="scientific">Paracoccus onubensis</name>
    <dbReference type="NCBI Taxonomy" id="1675788"/>
    <lineage>
        <taxon>Bacteria</taxon>
        <taxon>Pseudomonadati</taxon>
        <taxon>Pseudomonadota</taxon>
        <taxon>Alphaproteobacteria</taxon>
        <taxon>Rhodobacterales</taxon>
        <taxon>Paracoccaceae</taxon>
        <taxon>Paracoccus</taxon>
    </lineage>
</organism>
<dbReference type="EMBL" id="QZCG01000001">
    <property type="protein sequence ID" value="RJE89499.1"/>
    <property type="molecule type" value="Genomic_DNA"/>
</dbReference>
<accession>A0A418T8F2</accession>
<gene>
    <name evidence="2" type="ORF">D3P04_02425</name>
</gene>
<feature type="transmembrane region" description="Helical" evidence="1">
    <location>
        <begin position="18"/>
        <end position="35"/>
    </location>
</feature>